<dbReference type="Gene3D" id="3.30.450.20">
    <property type="entry name" value="PAS domain"/>
    <property type="match status" value="1"/>
</dbReference>
<dbReference type="InterPro" id="IPR000160">
    <property type="entry name" value="GGDEF_dom"/>
</dbReference>
<reference evidence="4 5" key="1">
    <citation type="submission" date="2015-10" db="EMBL/GenBank/DDBJ databases">
        <title>Butyribacter intestini gen. nov., sp. nov., a butyric acid-producing bacterium of the family Lachnospiraceae isolated from the human faeces.</title>
        <authorList>
            <person name="Zou Y."/>
            <person name="Xue W."/>
            <person name="Luo G."/>
            <person name="Lv M."/>
        </authorList>
    </citation>
    <scope>NUCLEOTIDE SEQUENCE [LARGE SCALE GENOMIC DNA]</scope>
    <source>
        <strain evidence="4 5">TF01-11</strain>
    </source>
</reference>
<name>A0AAW3JP10_9FIRM</name>
<evidence type="ECO:0000259" key="2">
    <source>
        <dbReference type="PROSITE" id="PS50883"/>
    </source>
</evidence>
<feature type="domain" description="EAL" evidence="2">
    <location>
        <begin position="510"/>
        <end position="763"/>
    </location>
</feature>
<keyword evidence="5" id="KW-1185">Reference proteome</keyword>
<dbReference type="Pfam" id="PF00990">
    <property type="entry name" value="GGDEF"/>
    <property type="match status" value="1"/>
</dbReference>
<dbReference type="CDD" id="cd01949">
    <property type="entry name" value="GGDEF"/>
    <property type="match status" value="1"/>
</dbReference>
<dbReference type="NCBIfam" id="TIGR00254">
    <property type="entry name" value="GGDEF"/>
    <property type="match status" value="1"/>
</dbReference>
<feature type="transmembrane region" description="Helical" evidence="1">
    <location>
        <begin position="174"/>
        <end position="195"/>
    </location>
</feature>
<feature type="domain" description="GGDEF" evidence="3">
    <location>
        <begin position="373"/>
        <end position="501"/>
    </location>
</feature>
<dbReference type="SUPFAM" id="SSF141868">
    <property type="entry name" value="EAL domain-like"/>
    <property type="match status" value="1"/>
</dbReference>
<feature type="transmembrane region" description="Helical" evidence="1">
    <location>
        <begin position="6"/>
        <end position="23"/>
    </location>
</feature>
<dbReference type="PANTHER" id="PTHR33121:SF71">
    <property type="entry name" value="OXYGEN SENSOR PROTEIN DOSP"/>
    <property type="match status" value="1"/>
</dbReference>
<organism evidence="4 5">
    <name type="scientific">Butyribacter intestini</name>
    <dbReference type="NCBI Taxonomy" id="1703332"/>
    <lineage>
        <taxon>Bacteria</taxon>
        <taxon>Bacillati</taxon>
        <taxon>Bacillota</taxon>
        <taxon>Clostridia</taxon>
        <taxon>Lachnospirales</taxon>
        <taxon>Lachnospiraceae</taxon>
        <taxon>Butyribacter</taxon>
    </lineage>
</organism>
<evidence type="ECO:0008006" key="6">
    <source>
        <dbReference type="Google" id="ProtNLM"/>
    </source>
</evidence>
<keyword evidence="1" id="KW-0472">Membrane</keyword>
<dbReference type="Pfam" id="PF00563">
    <property type="entry name" value="EAL"/>
    <property type="match status" value="1"/>
</dbReference>
<feature type="transmembrane region" description="Helical" evidence="1">
    <location>
        <begin position="140"/>
        <end position="162"/>
    </location>
</feature>
<dbReference type="SUPFAM" id="SSF55073">
    <property type="entry name" value="Nucleotide cyclase"/>
    <property type="match status" value="1"/>
</dbReference>
<evidence type="ECO:0000256" key="1">
    <source>
        <dbReference type="SAM" id="Phobius"/>
    </source>
</evidence>
<dbReference type="PROSITE" id="PS50887">
    <property type="entry name" value="GGDEF"/>
    <property type="match status" value="1"/>
</dbReference>
<dbReference type="InterPro" id="IPR043128">
    <property type="entry name" value="Rev_trsase/Diguanyl_cyclase"/>
</dbReference>
<dbReference type="PROSITE" id="PS50883">
    <property type="entry name" value="EAL"/>
    <property type="match status" value="1"/>
</dbReference>
<evidence type="ECO:0000313" key="4">
    <source>
        <dbReference type="EMBL" id="KQC84126.1"/>
    </source>
</evidence>
<accession>A0AAW3JP10</accession>
<dbReference type="SMART" id="SM00052">
    <property type="entry name" value="EAL"/>
    <property type="match status" value="1"/>
</dbReference>
<protein>
    <recommendedName>
        <fullName evidence="6">EAL domain-containing protein</fullName>
    </recommendedName>
</protein>
<dbReference type="Proteomes" id="UP000050833">
    <property type="component" value="Unassembled WGS sequence"/>
</dbReference>
<proteinExistence type="predicted"/>
<evidence type="ECO:0000259" key="3">
    <source>
        <dbReference type="PROSITE" id="PS50887"/>
    </source>
</evidence>
<evidence type="ECO:0000313" key="5">
    <source>
        <dbReference type="Proteomes" id="UP000050833"/>
    </source>
</evidence>
<feature type="transmembrane region" description="Helical" evidence="1">
    <location>
        <begin position="100"/>
        <end position="120"/>
    </location>
</feature>
<dbReference type="AlphaFoldDB" id="A0AAW3JP10"/>
<dbReference type="CDD" id="cd01948">
    <property type="entry name" value="EAL"/>
    <property type="match status" value="1"/>
</dbReference>
<dbReference type="InterPro" id="IPR035919">
    <property type="entry name" value="EAL_sf"/>
</dbReference>
<feature type="transmembrane region" description="Helical" evidence="1">
    <location>
        <begin position="59"/>
        <end position="79"/>
    </location>
</feature>
<dbReference type="InterPro" id="IPR001633">
    <property type="entry name" value="EAL_dom"/>
</dbReference>
<dbReference type="InterPro" id="IPR050706">
    <property type="entry name" value="Cyclic-di-GMP_PDE-like"/>
</dbReference>
<dbReference type="EMBL" id="LLKB01000007">
    <property type="protein sequence ID" value="KQC84126.1"/>
    <property type="molecule type" value="Genomic_DNA"/>
</dbReference>
<sequence length="763" mass="88516">MGKIYTILIYLMIIPILVCIKNIKKFHNDISSSITRCLVFAIFTILGNGLFTLNINETISYLAMALYLFAYDLMLIYILQYSQQYTNVFSEVRPFRSGCFILAFADGISLFLNAFFHHVFTLKLTTYGNLLIYRIDKRYAAYYLHYIFAYFIVLMFIAALIVKIAEIPHFYRKKYYPIILVMSVIIILNLIYTISGFPIDLSLPFFLLAAFLICYFTFYHTPNELIDKTLSIVVTEINNSVICFDIDSKCVYANDSARRLFNLDSDDGSTENISKYAQKLIEENIIDNKDYFTWSEKRMLGDEEHHFDVEFRKLHDSHKNYIGFFISLIDVTEKYIAYNKERYLATHDRLTGIYNSSYFSEKVSELLKRDPDTPRLILCSNIKDFKLVNDLFGLEKGNEVLKMLAELLKTTCSNGTLYGRTGGDKFAICIPKDRFKEEDLLNAIHTLSKSFNNTLYHLHIYVGVYEITDCNEDVSIMCDKANIAIKTLHETYDKCIAYYNDSIFNDTLLEKRLVGEFDTALAEKQFCMYLQPQMTPEGQMLGAEALVRWQHPNRGLIFPGDFINVFERTGLIYRLDKYVWELAVQKLSEWQKHGKNELYISINISAKDFYYMDVYKTITTLVEKYGIIPKTLKLEITETAIMTGISGELEILEQFRNYGFQVEIDDFGSGYSSLNTLKDMDVDVLKIDMGFLRTTKPDRIKRSMSILNNIIDLSKTLGLSVITEGVETKEQVTALTKMGCRIYQGYYFSKPIPIEDFENTYLK</sequence>
<dbReference type="SMART" id="SM00267">
    <property type="entry name" value="GGDEF"/>
    <property type="match status" value="1"/>
</dbReference>
<gene>
    <name evidence="4" type="ORF">APZ18_14555</name>
</gene>
<dbReference type="InterPro" id="IPR029787">
    <property type="entry name" value="Nucleotide_cyclase"/>
</dbReference>
<dbReference type="GO" id="GO:0071111">
    <property type="term" value="F:cyclic-guanylate-specific phosphodiesterase activity"/>
    <property type="evidence" value="ECO:0007669"/>
    <property type="project" value="InterPro"/>
</dbReference>
<dbReference type="Gene3D" id="3.20.20.450">
    <property type="entry name" value="EAL domain"/>
    <property type="match status" value="1"/>
</dbReference>
<comment type="caution">
    <text evidence="4">The sequence shown here is derived from an EMBL/GenBank/DDBJ whole genome shotgun (WGS) entry which is preliminary data.</text>
</comment>
<feature type="transmembrane region" description="Helical" evidence="1">
    <location>
        <begin position="35"/>
        <end position="53"/>
    </location>
</feature>
<keyword evidence="1" id="KW-0812">Transmembrane</keyword>
<keyword evidence="1" id="KW-1133">Transmembrane helix</keyword>
<dbReference type="Gene3D" id="3.30.70.270">
    <property type="match status" value="1"/>
</dbReference>
<dbReference type="PANTHER" id="PTHR33121">
    <property type="entry name" value="CYCLIC DI-GMP PHOSPHODIESTERASE PDEF"/>
    <property type="match status" value="1"/>
</dbReference>